<keyword evidence="1" id="KW-1133">Transmembrane helix</keyword>
<dbReference type="EMBL" id="GBRH01264507">
    <property type="protein sequence ID" value="JAD33388.1"/>
    <property type="molecule type" value="Transcribed_RNA"/>
</dbReference>
<dbReference type="AlphaFoldDB" id="A0A0A8Z6S5"/>
<feature type="transmembrane region" description="Helical" evidence="1">
    <location>
        <begin position="7"/>
        <end position="29"/>
    </location>
</feature>
<keyword evidence="1" id="KW-0812">Transmembrane</keyword>
<sequence>MYYLLRFLFNIMFVYISLHFYIVLIKHALLLSNHLME</sequence>
<accession>A0A0A8Z6S5</accession>
<name>A0A0A8Z6S5_ARUDO</name>
<proteinExistence type="predicted"/>
<keyword evidence="1" id="KW-0472">Membrane</keyword>
<evidence type="ECO:0000256" key="1">
    <source>
        <dbReference type="SAM" id="Phobius"/>
    </source>
</evidence>
<reference evidence="2" key="2">
    <citation type="journal article" date="2015" name="Data Brief">
        <title>Shoot transcriptome of the giant reed, Arundo donax.</title>
        <authorList>
            <person name="Barrero R.A."/>
            <person name="Guerrero F.D."/>
            <person name="Moolhuijzen P."/>
            <person name="Goolsby J.A."/>
            <person name="Tidwell J."/>
            <person name="Bellgard S.E."/>
            <person name="Bellgard M.I."/>
        </authorList>
    </citation>
    <scope>NUCLEOTIDE SEQUENCE</scope>
    <source>
        <tissue evidence="2">Shoot tissue taken approximately 20 cm above the soil surface</tissue>
    </source>
</reference>
<evidence type="ECO:0000313" key="2">
    <source>
        <dbReference type="EMBL" id="JAD33388.1"/>
    </source>
</evidence>
<reference evidence="2" key="1">
    <citation type="submission" date="2014-09" db="EMBL/GenBank/DDBJ databases">
        <authorList>
            <person name="Magalhaes I.L.F."/>
            <person name="Oliveira U."/>
            <person name="Santos F.R."/>
            <person name="Vidigal T.H.D.A."/>
            <person name="Brescovit A.D."/>
            <person name="Santos A.J."/>
        </authorList>
    </citation>
    <scope>NUCLEOTIDE SEQUENCE</scope>
    <source>
        <tissue evidence="2">Shoot tissue taken approximately 20 cm above the soil surface</tissue>
    </source>
</reference>
<organism evidence="2">
    <name type="scientific">Arundo donax</name>
    <name type="common">Giant reed</name>
    <name type="synonym">Donax arundinaceus</name>
    <dbReference type="NCBI Taxonomy" id="35708"/>
    <lineage>
        <taxon>Eukaryota</taxon>
        <taxon>Viridiplantae</taxon>
        <taxon>Streptophyta</taxon>
        <taxon>Embryophyta</taxon>
        <taxon>Tracheophyta</taxon>
        <taxon>Spermatophyta</taxon>
        <taxon>Magnoliopsida</taxon>
        <taxon>Liliopsida</taxon>
        <taxon>Poales</taxon>
        <taxon>Poaceae</taxon>
        <taxon>PACMAD clade</taxon>
        <taxon>Arundinoideae</taxon>
        <taxon>Arundineae</taxon>
        <taxon>Arundo</taxon>
    </lineage>
</organism>
<protein>
    <submittedName>
        <fullName evidence="2">Uncharacterized protein</fullName>
    </submittedName>
</protein>